<name>A0A9X1LUC6_9MICO</name>
<evidence type="ECO:0000313" key="2">
    <source>
        <dbReference type="Proteomes" id="UP001139354"/>
    </source>
</evidence>
<gene>
    <name evidence="1" type="ORF">KEC57_06450</name>
</gene>
<comment type="caution">
    <text evidence="1">The sequence shown here is derived from an EMBL/GenBank/DDBJ whole genome shotgun (WGS) entry which is preliminary data.</text>
</comment>
<proteinExistence type="predicted"/>
<evidence type="ECO:0000313" key="1">
    <source>
        <dbReference type="EMBL" id="MCC2031823.1"/>
    </source>
</evidence>
<reference evidence="1" key="1">
    <citation type="submission" date="2021-04" db="EMBL/GenBank/DDBJ databases">
        <title>Microbacterium tenobrionis sp. nov. and Microbacterium allomyrinae sp. nov., isolated from larvae of Tenobrio molitor and Allomyrina dichotoma, respectively.</title>
        <authorList>
            <person name="Lee S.D."/>
        </authorList>
    </citation>
    <scope>NUCLEOTIDE SEQUENCE</scope>
    <source>
        <strain evidence="1">BWT-G7</strain>
    </source>
</reference>
<dbReference type="EMBL" id="JAGTTN010000002">
    <property type="protein sequence ID" value="MCC2031823.1"/>
    <property type="molecule type" value="Genomic_DNA"/>
</dbReference>
<protein>
    <submittedName>
        <fullName evidence="1">Uncharacterized protein</fullName>
    </submittedName>
</protein>
<organism evidence="1 2">
    <name type="scientific">Microbacterium allomyrinae</name>
    <dbReference type="NCBI Taxonomy" id="2830666"/>
    <lineage>
        <taxon>Bacteria</taxon>
        <taxon>Bacillati</taxon>
        <taxon>Actinomycetota</taxon>
        <taxon>Actinomycetes</taxon>
        <taxon>Micrococcales</taxon>
        <taxon>Microbacteriaceae</taxon>
        <taxon>Microbacterium</taxon>
    </lineage>
</organism>
<accession>A0A9X1LUC6</accession>
<dbReference type="RefSeq" id="WP_229383755.1">
    <property type="nucleotide sequence ID" value="NZ_JAGTTN010000002.1"/>
</dbReference>
<sequence length="269" mass="29470">MQRSTEIRKRVRAFAAALWGASASLRDADVDRLVARIIPVVQGGQLQVANITNAYIQRLAELEGVTATATAVNRDQVVGYRGVPAADVYRRPAVATYAALAAGKPFEKARAEGLHRLESIVTTDIQQARTRQARAGYEQTGFDYTLRVLSGAENCALCVIASTQRYHLSDLQPMHPGCDCGERGVKAGRDPGQVIDADLLELTHTQIESKLGYTDRNARDLLRGKTDSRGRPISDFTELIVTREHGELGPTLTWRSDQFTAEADIDALH</sequence>
<dbReference type="Proteomes" id="UP001139354">
    <property type="component" value="Unassembled WGS sequence"/>
</dbReference>
<dbReference type="AlphaFoldDB" id="A0A9X1LUC6"/>
<keyword evidence="2" id="KW-1185">Reference proteome</keyword>